<dbReference type="InterPro" id="IPR017853">
    <property type="entry name" value="GH"/>
</dbReference>
<dbReference type="GO" id="GO:0016139">
    <property type="term" value="P:glycoside catabolic process"/>
    <property type="evidence" value="ECO:0007669"/>
    <property type="project" value="TreeGrafter"/>
</dbReference>
<dbReference type="InterPro" id="IPR000933">
    <property type="entry name" value="Glyco_hydro_29"/>
</dbReference>
<accession>A0A9D2AZD3</accession>
<feature type="signal peptide" evidence="7">
    <location>
        <begin position="1"/>
        <end position="21"/>
    </location>
</feature>
<keyword evidence="5" id="KW-0378">Hydrolase</keyword>
<dbReference type="Pfam" id="PF01120">
    <property type="entry name" value="Alpha_L_fucos"/>
    <property type="match status" value="1"/>
</dbReference>
<dbReference type="SMART" id="SM00812">
    <property type="entry name" value="Alpha_L_fucos"/>
    <property type="match status" value="1"/>
</dbReference>
<dbReference type="PRINTS" id="PR00741">
    <property type="entry name" value="GLHYDRLASE29"/>
</dbReference>
<organism evidence="9 10">
    <name type="scientific">Candidatus Sphingobacterium stercoripullorum</name>
    <dbReference type="NCBI Taxonomy" id="2838759"/>
    <lineage>
        <taxon>Bacteria</taxon>
        <taxon>Pseudomonadati</taxon>
        <taxon>Bacteroidota</taxon>
        <taxon>Sphingobacteriia</taxon>
        <taxon>Sphingobacteriales</taxon>
        <taxon>Sphingobacteriaceae</taxon>
        <taxon>Sphingobacterium</taxon>
    </lineage>
</organism>
<proteinExistence type="inferred from homology"/>
<dbReference type="PANTHER" id="PTHR10030:SF37">
    <property type="entry name" value="ALPHA-L-FUCOSIDASE-RELATED"/>
    <property type="match status" value="1"/>
</dbReference>
<feature type="chain" id="PRO_5038570556" description="alpha-L-fucosidase" evidence="7">
    <location>
        <begin position="22"/>
        <end position="606"/>
    </location>
</feature>
<dbReference type="InterPro" id="IPR057739">
    <property type="entry name" value="Glyco_hydro_29_N"/>
</dbReference>
<dbReference type="PANTHER" id="PTHR10030">
    <property type="entry name" value="ALPHA-L-FUCOSIDASE"/>
    <property type="match status" value="1"/>
</dbReference>
<keyword evidence="6" id="KW-0326">Glycosidase</keyword>
<gene>
    <name evidence="9" type="ORF">H9853_07025</name>
</gene>
<dbReference type="InterPro" id="IPR016286">
    <property type="entry name" value="FUC_metazoa-typ"/>
</dbReference>
<evidence type="ECO:0000313" key="10">
    <source>
        <dbReference type="Proteomes" id="UP000824156"/>
    </source>
</evidence>
<evidence type="ECO:0000256" key="5">
    <source>
        <dbReference type="ARBA" id="ARBA00022801"/>
    </source>
</evidence>
<evidence type="ECO:0000256" key="2">
    <source>
        <dbReference type="ARBA" id="ARBA00007951"/>
    </source>
</evidence>
<keyword evidence="4 7" id="KW-0732">Signal</keyword>
<name>A0A9D2AZD3_9SPHI</name>
<dbReference type="EMBL" id="DXEZ01000194">
    <property type="protein sequence ID" value="HIX54761.1"/>
    <property type="molecule type" value="Genomic_DNA"/>
</dbReference>
<dbReference type="Gene3D" id="3.20.20.80">
    <property type="entry name" value="Glycosidases"/>
    <property type="match status" value="1"/>
</dbReference>
<comment type="caution">
    <text evidence="9">The sequence shown here is derived from an EMBL/GenBank/DDBJ whole genome shotgun (WGS) entry which is preliminary data.</text>
</comment>
<comment type="similarity">
    <text evidence="2">Belongs to the glycosyl hydrolase 29 family.</text>
</comment>
<evidence type="ECO:0000256" key="6">
    <source>
        <dbReference type="ARBA" id="ARBA00023295"/>
    </source>
</evidence>
<reference evidence="9" key="2">
    <citation type="submission" date="2021-04" db="EMBL/GenBank/DDBJ databases">
        <authorList>
            <person name="Gilroy R."/>
        </authorList>
    </citation>
    <scope>NUCLEOTIDE SEQUENCE</scope>
    <source>
        <strain evidence="9">1719</strain>
    </source>
</reference>
<evidence type="ECO:0000256" key="7">
    <source>
        <dbReference type="SAM" id="SignalP"/>
    </source>
</evidence>
<protein>
    <recommendedName>
        <fullName evidence="3">alpha-L-fucosidase</fullName>
        <ecNumber evidence="3">3.2.1.51</ecNumber>
    </recommendedName>
</protein>
<dbReference type="InterPro" id="IPR013780">
    <property type="entry name" value="Glyco_hydro_b"/>
</dbReference>
<evidence type="ECO:0000313" key="9">
    <source>
        <dbReference type="EMBL" id="HIX54761.1"/>
    </source>
</evidence>
<dbReference type="GO" id="GO:0006004">
    <property type="term" value="P:fucose metabolic process"/>
    <property type="evidence" value="ECO:0007669"/>
    <property type="project" value="InterPro"/>
</dbReference>
<evidence type="ECO:0000256" key="4">
    <source>
        <dbReference type="ARBA" id="ARBA00022729"/>
    </source>
</evidence>
<comment type="function">
    <text evidence="1">Alpha-L-fucosidase is responsible for hydrolyzing the alpha-1,6-linked fucose joined to the reducing-end N-acetylglucosamine of the carbohydrate moieties of glycoproteins.</text>
</comment>
<dbReference type="Gene3D" id="2.60.40.1180">
    <property type="entry name" value="Golgi alpha-mannosidase II"/>
    <property type="match status" value="1"/>
</dbReference>
<dbReference type="GO" id="GO:0004560">
    <property type="term" value="F:alpha-L-fucosidase activity"/>
    <property type="evidence" value="ECO:0007669"/>
    <property type="project" value="InterPro"/>
</dbReference>
<evidence type="ECO:0000259" key="8">
    <source>
        <dbReference type="Pfam" id="PF01120"/>
    </source>
</evidence>
<evidence type="ECO:0000256" key="1">
    <source>
        <dbReference type="ARBA" id="ARBA00004071"/>
    </source>
</evidence>
<dbReference type="GO" id="GO:0005764">
    <property type="term" value="C:lysosome"/>
    <property type="evidence" value="ECO:0007669"/>
    <property type="project" value="TreeGrafter"/>
</dbReference>
<dbReference type="Proteomes" id="UP000824156">
    <property type="component" value="Unassembled WGS sequence"/>
</dbReference>
<sequence>MTKKLILGLVVCLVINFSSHAQSKSEPYEGLKEWQDTKEQRIEWFNEARFGMFIHWGLYAAAGGLWNGEVYPQHYSEWIQAWAKVPSKEYSEVLKPQFTVENFDANYWAEVAKDAGMRYVIITSRHHDGFSLFNSEEPFALHNDVTGGTNISPKGRDLYGELVSAFKSQGLKVGAYYSLLDWQHPDSYEGFQFNENKKGYTPNHQIYKQYLYNQIKELALNYETLDVLWPDFSRKDSEGEAWGTREILKDLIKWRPNILVNNRFWNGLENKNGDLGTPEKYVPPTGLPGMYWEASHTMNESYGYSKHDKNWKSFDKIMELFVETVSKGGNFLLNVGPDEKGELPQPAIEILEQVGKWMAVNSESIYGTSASPFYGLDWGYCTQKPGKLFLHVFESPKSGVITVPITNEVKNAYPLAETEFSLATQRVEGSVELSLSEKRYHQGPQLYVIEYIGELEVSEQKVASKEDGSIVLTADNAKVSSSNGIYIKGASHNYPDKPNCIAGWSNKEDYVSWNINSNRPGTYKVLINYIPEENKSGQVEVLVNEKPLRYQLSSSSTNKMVEAEVGNVELTQAELGSTGIHVALKLHQVQGDELPEIQGVRLVPQK</sequence>
<dbReference type="EC" id="3.2.1.51" evidence="3"/>
<dbReference type="SUPFAM" id="SSF51445">
    <property type="entry name" value="(Trans)glycosidases"/>
    <property type="match status" value="1"/>
</dbReference>
<feature type="domain" description="Glycoside hydrolase family 29 N-terminal" evidence="8">
    <location>
        <begin position="20"/>
        <end position="363"/>
    </location>
</feature>
<dbReference type="AlphaFoldDB" id="A0A9D2AZD3"/>
<reference evidence="9" key="1">
    <citation type="journal article" date="2021" name="PeerJ">
        <title>Extensive microbial diversity within the chicken gut microbiome revealed by metagenomics and culture.</title>
        <authorList>
            <person name="Gilroy R."/>
            <person name="Ravi A."/>
            <person name="Getino M."/>
            <person name="Pursley I."/>
            <person name="Horton D.L."/>
            <person name="Alikhan N.F."/>
            <person name="Baker D."/>
            <person name="Gharbi K."/>
            <person name="Hall N."/>
            <person name="Watson M."/>
            <person name="Adriaenssens E.M."/>
            <person name="Foster-Nyarko E."/>
            <person name="Jarju S."/>
            <person name="Secka A."/>
            <person name="Antonio M."/>
            <person name="Oren A."/>
            <person name="Chaudhuri R.R."/>
            <person name="La Ragione R."/>
            <person name="Hildebrand F."/>
            <person name="Pallen M.J."/>
        </authorList>
    </citation>
    <scope>NUCLEOTIDE SEQUENCE</scope>
    <source>
        <strain evidence="9">1719</strain>
    </source>
</reference>
<evidence type="ECO:0000256" key="3">
    <source>
        <dbReference type="ARBA" id="ARBA00012662"/>
    </source>
</evidence>
<dbReference type="Gene3D" id="2.60.120.260">
    <property type="entry name" value="Galactose-binding domain-like"/>
    <property type="match status" value="1"/>
</dbReference>